<dbReference type="EMBL" id="VLTL01000043">
    <property type="protein sequence ID" value="KAA0165916.1"/>
    <property type="molecule type" value="Genomic_DNA"/>
</dbReference>
<dbReference type="OMA" id="DGFFPWG"/>
<dbReference type="OrthoDB" id="10253709at2759"/>
<protein>
    <recommendedName>
        <fullName evidence="12">Mitochondrial carrier protein</fullName>
    </recommendedName>
</protein>
<dbReference type="PANTHER" id="PTHR46982:SF1">
    <property type="entry name" value="CITRATE_OXOGLUTARATE CARRIER PROTEIN"/>
    <property type="match status" value="1"/>
</dbReference>
<dbReference type="Proteomes" id="UP000322899">
    <property type="component" value="Unassembled WGS sequence"/>
</dbReference>
<evidence type="ECO:0000256" key="4">
    <source>
        <dbReference type="PROSITE-ProRule" id="PRU00282"/>
    </source>
</evidence>
<dbReference type="GO" id="GO:0016020">
    <property type="term" value="C:membrane"/>
    <property type="evidence" value="ECO:0007669"/>
    <property type="project" value="UniProtKB-SubCell"/>
</dbReference>
<evidence type="ECO:0000256" key="3">
    <source>
        <dbReference type="ARBA" id="ARBA00023136"/>
    </source>
</evidence>
<dbReference type="Proteomes" id="UP000324907">
    <property type="component" value="Unassembled WGS sequence"/>
</dbReference>
<dbReference type="InterPro" id="IPR023395">
    <property type="entry name" value="MCP_dom_sf"/>
</dbReference>
<keyword evidence="10" id="KW-1185">Reference proteome</keyword>
<reference evidence="9 10" key="1">
    <citation type="submission" date="2019-07" db="EMBL/GenBank/DDBJ databases">
        <title>Genomes of Cafeteria roenbergensis.</title>
        <authorList>
            <person name="Fischer M.G."/>
            <person name="Hackl T."/>
            <person name="Roman M."/>
        </authorList>
    </citation>
    <scope>NUCLEOTIDE SEQUENCE [LARGE SCALE GENOMIC DNA]</scope>
    <source>
        <strain evidence="6 10">BVI</strain>
        <strain evidence="8 9">E4-10P</strain>
        <strain evidence="7 11">RCC970-E3</strain>
    </source>
</reference>
<dbReference type="InterPro" id="IPR018108">
    <property type="entry name" value="MCP_transmembrane"/>
</dbReference>
<dbReference type="Gene3D" id="1.50.40.10">
    <property type="entry name" value="Mitochondrial carrier domain"/>
    <property type="match status" value="1"/>
</dbReference>
<dbReference type="InterPro" id="IPR053017">
    <property type="entry name" value="Mito_Cit/Oxoglu_Carrier"/>
</dbReference>
<dbReference type="GO" id="GO:0006843">
    <property type="term" value="P:mitochondrial citrate transmembrane transport"/>
    <property type="evidence" value="ECO:0007669"/>
    <property type="project" value="TreeGrafter"/>
</dbReference>
<comment type="similarity">
    <text evidence="5">Belongs to the mitochondrial carrier (TC 2.A.29) family.</text>
</comment>
<sequence>MVTLEGLARRVVWRPACPTPRLALPRFRTAEMMLGDSRRAAGWEAAMAPVSRTIAGFAGANSTAGSRMAMFSTPRFEVVQARTFEPRRATSPVVIAASHDSGKEVESPVAKFLIGGGVTVFFEAFAGGHFLEFLKIAKQTSTDSYATIARRITAEKGLMGTLDGFMPWGLLQCLVKGAVFSFGQAQAMALLHDNTVLGSQATMVLTGGIGGFVQGVVMSPLLLLKTRVMTDSSFRKSASAWQSTKASTAIGMRVIQAEGVGGLFKGMGVFASKRFLDWTTRFAFVELVQDLVKGRDTKKKLSNSTKLMCSLAGGCLSALATIPVDVTVSIIQDATKAGQKVSFVSIYKEQLSKGIPAMLQMSTRGLMARVAHVAMTTMLMKTVTSNVYDLIYRR</sequence>
<comment type="subcellular location">
    <subcellularLocation>
        <location evidence="1">Membrane</location>
        <topology evidence="1">Multi-pass membrane protein</topology>
    </subcellularLocation>
</comment>
<keyword evidence="3 4" id="KW-0472">Membrane</keyword>
<feature type="repeat" description="Solcar" evidence="4">
    <location>
        <begin position="202"/>
        <end position="291"/>
    </location>
</feature>
<accession>A0A5A8CLL9</accession>
<evidence type="ECO:0008006" key="12">
    <source>
        <dbReference type="Google" id="ProtNLM"/>
    </source>
</evidence>
<dbReference type="SUPFAM" id="SSF103506">
    <property type="entry name" value="Mitochondrial carrier"/>
    <property type="match status" value="1"/>
</dbReference>
<dbReference type="GO" id="GO:0015742">
    <property type="term" value="P:alpha-ketoglutarate transport"/>
    <property type="evidence" value="ECO:0007669"/>
    <property type="project" value="TreeGrafter"/>
</dbReference>
<comment type="caution">
    <text evidence="6">The sequence shown here is derived from an EMBL/GenBank/DDBJ whole genome shotgun (WGS) entry which is preliminary data.</text>
</comment>
<dbReference type="EMBL" id="VLTN01000015">
    <property type="protein sequence ID" value="KAA0153639.1"/>
    <property type="molecule type" value="Genomic_DNA"/>
</dbReference>
<dbReference type="AlphaFoldDB" id="A0A5A8CLL9"/>
<keyword evidence="5" id="KW-0813">Transport</keyword>
<evidence type="ECO:0000256" key="1">
    <source>
        <dbReference type="ARBA" id="ARBA00004141"/>
    </source>
</evidence>
<dbReference type="EMBL" id="VLTO01000064">
    <property type="protein sequence ID" value="KAA0170037.1"/>
    <property type="molecule type" value="Genomic_DNA"/>
</dbReference>
<organism evidence="6 10">
    <name type="scientific">Cafeteria roenbergensis</name>
    <name type="common">Marine flagellate</name>
    <dbReference type="NCBI Taxonomy" id="33653"/>
    <lineage>
        <taxon>Eukaryota</taxon>
        <taxon>Sar</taxon>
        <taxon>Stramenopiles</taxon>
        <taxon>Bigyra</taxon>
        <taxon>Opalozoa</taxon>
        <taxon>Bicosoecida</taxon>
        <taxon>Cafeteriaceae</taxon>
        <taxon>Cafeteria</taxon>
    </lineage>
</organism>
<evidence type="ECO:0000313" key="7">
    <source>
        <dbReference type="EMBL" id="KAA0165916.1"/>
    </source>
</evidence>
<evidence type="ECO:0000256" key="2">
    <source>
        <dbReference type="ARBA" id="ARBA00022692"/>
    </source>
</evidence>
<dbReference type="Pfam" id="PF00153">
    <property type="entry name" value="Mito_carr"/>
    <property type="match status" value="1"/>
</dbReference>
<evidence type="ECO:0000313" key="8">
    <source>
        <dbReference type="EMBL" id="KAA0170037.1"/>
    </source>
</evidence>
<evidence type="ECO:0000256" key="5">
    <source>
        <dbReference type="RuleBase" id="RU000488"/>
    </source>
</evidence>
<gene>
    <name evidence="8" type="ORF">FNF27_06790</name>
    <name evidence="7" type="ORF">FNF28_03298</name>
    <name evidence="6" type="ORF">FNF29_03027</name>
</gene>
<name>A0A5A8CLL9_CAFRO</name>
<dbReference type="PROSITE" id="PS50920">
    <property type="entry name" value="SOLCAR"/>
    <property type="match status" value="1"/>
</dbReference>
<dbReference type="PANTHER" id="PTHR46982">
    <property type="entry name" value="CITRATE/OXOGLUTARATE CARRIER PROTEIN"/>
    <property type="match status" value="1"/>
</dbReference>
<keyword evidence="2 4" id="KW-0812">Transmembrane</keyword>
<dbReference type="Proteomes" id="UP000323011">
    <property type="component" value="Unassembled WGS sequence"/>
</dbReference>
<dbReference type="GO" id="GO:0005739">
    <property type="term" value="C:mitochondrion"/>
    <property type="evidence" value="ECO:0007669"/>
    <property type="project" value="TreeGrafter"/>
</dbReference>
<proteinExistence type="inferred from homology"/>
<evidence type="ECO:0000313" key="6">
    <source>
        <dbReference type="EMBL" id="KAA0153639.1"/>
    </source>
</evidence>
<evidence type="ECO:0000313" key="9">
    <source>
        <dbReference type="Proteomes" id="UP000322899"/>
    </source>
</evidence>
<dbReference type="GO" id="GO:0005371">
    <property type="term" value="F:tricarboxylate secondary active transmembrane transporter activity"/>
    <property type="evidence" value="ECO:0007669"/>
    <property type="project" value="TreeGrafter"/>
</dbReference>
<evidence type="ECO:0000313" key="11">
    <source>
        <dbReference type="Proteomes" id="UP000324907"/>
    </source>
</evidence>
<evidence type="ECO:0000313" key="10">
    <source>
        <dbReference type="Proteomes" id="UP000323011"/>
    </source>
</evidence>